<gene>
    <name evidence="13" type="primary">107360449</name>
</gene>
<dbReference type="SUPFAM" id="SSF52096">
    <property type="entry name" value="ClpP/crotonase"/>
    <property type="match status" value="1"/>
</dbReference>
<keyword evidence="5" id="KW-0007">Acetylation</keyword>
<dbReference type="FunFam" id="3.90.226.10:FF:000024">
    <property type="entry name" value="Delta3,5-delta2,4-dienoyl-CoA isomerase"/>
    <property type="match status" value="1"/>
</dbReference>
<keyword evidence="4" id="KW-0276">Fatty acid metabolism</keyword>
<dbReference type="FunFam" id="1.10.12.10:FF:000004">
    <property type="entry name" value="Delta3,5-delta2,4-dienoyl-CoA isomerase"/>
    <property type="match status" value="1"/>
</dbReference>
<comment type="pathway">
    <text evidence="2">Lipid metabolism; fatty acid beta-oxidation.</text>
</comment>
<evidence type="ECO:0000256" key="7">
    <source>
        <dbReference type="ARBA" id="ARBA00023140"/>
    </source>
</evidence>
<dbReference type="PANTHER" id="PTHR43149:SF1">
    <property type="entry name" value="DELTA(3,5)-DELTA(2,4)-DIENOYL-COA ISOMERASE, MITOCHONDRIAL"/>
    <property type="match status" value="1"/>
</dbReference>
<evidence type="ECO:0000256" key="4">
    <source>
        <dbReference type="ARBA" id="ARBA00022832"/>
    </source>
</evidence>
<dbReference type="InterPro" id="IPR045002">
    <property type="entry name" value="Ech1-like"/>
</dbReference>
<dbReference type="GO" id="GO:0006635">
    <property type="term" value="P:fatty acid beta-oxidation"/>
    <property type="evidence" value="ECO:0007669"/>
    <property type="project" value="UniProtKB-UniPathway"/>
</dbReference>
<dbReference type="InterPro" id="IPR001753">
    <property type="entry name" value="Enoyl-CoA_hydra/iso"/>
</dbReference>
<dbReference type="HOGENOM" id="CLU_009834_7_0_1"/>
<dbReference type="InterPro" id="IPR029045">
    <property type="entry name" value="ClpP/crotonase-like_dom_sf"/>
</dbReference>
<dbReference type="PANTHER" id="PTHR43149">
    <property type="entry name" value="ENOYL-COA HYDRATASE"/>
    <property type="match status" value="1"/>
</dbReference>
<evidence type="ECO:0000313" key="14">
    <source>
        <dbReference type="Proteomes" id="UP000015104"/>
    </source>
</evidence>
<dbReference type="UniPathway" id="UPA00659"/>
<dbReference type="STRING" id="32264.T1K3U9"/>
<dbReference type="OMA" id="VGGGCQL"/>
<comment type="function">
    <text evidence="11">Isomerization of 3-trans,5-cis-dienoyl-CoA to 2-trans,4-trans-dienoyl-CoA.</text>
</comment>
<dbReference type="Gene3D" id="1.10.12.10">
    <property type="entry name" value="Lyase 2-enoyl-coa Hydratase, Chain A, domain 2"/>
    <property type="match status" value="1"/>
</dbReference>
<comment type="catalytic activity">
    <reaction evidence="9">
        <text>(3E,5Z)-octadienoyl-CoA = (2E,4E)-octadienoyl-CoA</text>
        <dbReference type="Rhea" id="RHEA:45244"/>
        <dbReference type="ChEBI" id="CHEBI:62243"/>
        <dbReference type="ChEBI" id="CHEBI:85108"/>
    </reaction>
</comment>
<evidence type="ECO:0000256" key="3">
    <source>
        <dbReference type="ARBA" id="ARBA00005254"/>
    </source>
</evidence>
<comment type="subcellular location">
    <subcellularLocation>
        <location evidence="1">Peroxisome</location>
    </subcellularLocation>
</comment>
<name>T1K3U9_TETUR</name>
<keyword evidence="7" id="KW-0576">Peroxisome</keyword>
<evidence type="ECO:0000256" key="5">
    <source>
        <dbReference type="ARBA" id="ARBA00022990"/>
    </source>
</evidence>
<dbReference type="AlphaFoldDB" id="T1K3U9"/>
<dbReference type="CDD" id="cd06558">
    <property type="entry name" value="crotonase-like"/>
    <property type="match status" value="1"/>
</dbReference>
<dbReference type="GO" id="GO:0051750">
    <property type="term" value="F:delta(3,5)-delta(2,4)-dienoyl-CoA isomerase activity"/>
    <property type="evidence" value="ECO:0007669"/>
    <property type="project" value="TreeGrafter"/>
</dbReference>
<organism evidence="13 14">
    <name type="scientific">Tetranychus urticae</name>
    <name type="common">Two-spotted spider mite</name>
    <dbReference type="NCBI Taxonomy" id="32264"/>
    <lineage>
        <taxon>Eukaryota</taxon>
        <taxon>Metazoa</taxon>
        <taxon>Ecdysozoa</taxon>
        <taxon>Arthropoda</taxon>
        <taxon>Chelicerata</taxon>
        <taxon>Arachnida</taxon>
        <taxon>Acari</taxon>
        <taxon>Acariformes</taxon>
        <taxon>Trombidiformes</taxon>
        <taxon>Prostigmata</taxon>
        <taxon>Eleutherengona</taxon>
        <taxon>Raphignathae</taxon>
        <taxon>Tetranychoidea</taxon>
        <taxon>Tetranychidae</taxon>
        <taxon>Tetranychus</taxon>
    </lineage>
</organism>
<sequence length="324" mass="36006">MTFFKTFALLTRQSANFGKQLISSQLISSRNLSSKSIHVSNYDYDTLQVSSPCEHVLHVELNRCDAKNALNKEMFRELYELFCRINDDQHCRAVVLSGTGKQFSVGLDYNDMIEMVSQIRGTSSRTAGMSDVARKAKYIRSMILLFQDSFTVLEQCSKPIIAAIHGPCVGSALGLVSAADIRYASEDAYFHVKEIDTGRAPDMGGLQRIPRISGNDSYIREMIYTARKVPASEAKEMGMVSKLFADGEQTKKAAIETATLISTKSPVAVQGSKICMRYSREHNTQDGLTLMANWNMAMLQSEDVSNAAKGWRKDSTEVPTFSDL</sequence>
<dbReference type="Proteomes" id="UP000015104">
    <property type="component" value="Unassembled WGS sequence"/>
</dbReference>
<dbReference type="GO" id="GO:0005777">
    <property type="term" value="C:peroxisome"/>
    <property type="evidence" value="ECO:0007669"/>
    <property type="project" value="UniProtKB-SubCell"/>
</dbReference>
<dbReference type="Gene3D" id="3.90.226.10">
    <property type="entry name" value="2-enoyl-CoA Hydratase, Chain A, domain 1"/>
    <property type="match status" value="1"/>
</dbReference>
<proteinExistence type="inferred from homology"/>
<evidence type="ECO:0000256" key="10">
    <source>
        <dbReference type="ARBA" id="ARBA00052809"/>
    </source>
</evidence>
<comment type="similarity">
    <text evidence="3">Belongs to the enoyl-CoA hydratase/isomerase family.</text>
</comment>
<evidence type="ECO:0000256" key="8">
    <source>
        <dbReference type="ARBA" id="ARBA00023235"/>
    </source>
</evidence>
<evidence type="ECO:0000256" key="9">
    <source>
        <dbReference type="ARBA" id="ARBA00051408"/>
    </source>
</evidence>
<dbReference type="eggNOG" id="KOG1681">
    <property type="taxonomic scope" value="Eukaryota"/>
</dbReference>
<evidence type="ECO:0000256" key="1">
    <source>
        <dbReference type="ARBA" id="ARBA00004275"/>
    </source>
</evidence>
<accession>T1K3U9</accession>
<reference evidence="13" key="2">
    <citation type="submission" date="2015-06" db="UniProtKB">
        <authorList>
            <consortium name="EnsemblMetazoa"/>
        </authorList>
    </citation>
    <scope>IDENTIFICATION</scope>
</reference>
<dbReference type="KEGG" id="tut:107360449"/>
<evidence type="ECO:0000256" key="11">
    <source>
        <dbReference type="ARBA" id="ARBA00055786"/>
    </source>
</evidence>
<evidence type="ECO:0000313" key="13">
    <source>
        <dbReference type="EnsemblMetazoa" id="tetur05g00320.1"/>
    </source>
</evidence>
<keyword evidence="6" id="KW-0443">Lipid metabolism</keyword>
<dbReference type="GO" id="GO:0005739">
    <property type="term" value="C:mitochondrion"/>
    <property type="evidence" value="ECO:0007669"/>
    <property type="project" value="TreeGrafter"/>
</dbReference>
<keyword evidence="8" id="KW-0413">Isomerase</keyword>
<keyword evidence="14" id="KW-1185">Reference proteome</keyword>
<dbReference type="Pfam" id="PF00378">
    <property type="entry name" value="ECH_1"/>
    <property type="match status" value="1"/>
</dbReference>
<protein>
    <recommendedName>
        <fullName evidence="12">Delta(3,5)-Delta(2,4)-dienoyl-CoA isomerase, mitochondrial</fullName>
    </recommendedName>
</protein>
<evidence type="ECO:0000256" key="2">
    <source>
        <dbReference type="ARBA" id="ARBA00005005"/>
    </source>
</evidence>
<dbReference type="EMBL" id="CAEY01001560">
    <property type="status" value="NOT_ANNOTATED_CDS"/>
    <property type="molecule type" value="Genomic_DNA"/>
</dbReference>
<reference evidence="14" key="1">
    <citation type="submission" date="2011-08" db="EMBL/GenBank/DDBJ databases">
        <authorList>
            <person name="Rombauts S."/>
        </authorList>
    </citation>
    <scope>NUCLEOTIDE SEQUENCE</scope>
    <source>
        <strain evidence="14">London</strain>
    </source>
</reference>
<dbReference type="EnsemblMetazoa" id="tetur05g00320.1">
    <property type="protein sequence ID" value="tetur05g00320.1"/>
    <property type="gene ID" value="tetur05g00320"/>
</dbReference>
<dbReference type="OrthoDB" id="14970at2759"/>
<comment type="catalytic activity">
    <reaction evidence="10">
        <text>(3E,5Z,8Z,11Z,14Z)-eicosapentaenoyl-CoA = (2E,4E,8Z,11Z,14Z)-eicosapentaenoyl-CoA</text>
        <dbReference type="Rhea" id="RHEA:45224"/>
        <dbReference type="ChEBI" id="CHEBI:85090"/>
        <dbReference type="ChEBI" id="CHEBI:85091"/>
    </reaction>
</comment>
<evidence type="ECO:0000256" key="12">
    <source>
        <dbReference type="ARBA" id="ARBA00071021"/>
    </source>
</evidence>
<dbReference type="InterPro" id="IPR014748">
    <property type="entry name" value="Enoyl-CoA_hydra_C"/>
</dbReference>
<evidence type="ECO:0000256" key="6">
    <source>
        <dbReference type="ARBA" id="ARBA00023098"/>
    </source>
</evidence>